<evidence type="ECO:0000259" key="9">
    <source>
        <dbReference type="Pfam" id="PF03941"/>
    </source>
</evidence>
<sequence>MAGARGKTQAYGSAGWIQSERQQIEQFVGQENEDFSYSVRNELEWLQAHVGEVFATNNVNFADVFKTPGKLRGKTPRTARKQNIAGPRQPLTDIFAPNVPAPQSAQKTAFFDKVAHFRIAEDAENQPPAHRPSSRGKSPQRIGKNINTDSGYHGMTEDEMDVDSKTETATQSSQQSEVQKVPLRENQPPRQRQNAGSAGVSSDDSFLSAREDLTSRHASKAQLVHETGDEEVAEEGQMEVDAETAENAEADVHGENVEVFGSEPDQDMDDVESRSQSDASSPEKPLQRKSSFTFTALPAREPLTATKSMGARNSQIEARNSTLGRSFGAKSFGASNNEDDYAESTSEETKAHNKTSTQLLQERINMLGKTKEPRTSKSLHQTILGGQTAYPQLPREPAKSTTPADDSDDDWIAPSKPVHDKSTEEQVPQKEPSLIRPAMHQKSISTTQIPSPARPEMATEARHAKATSVSIPNFAYATAEIQSTTPAGSPVAKKSHDGPLSASKSKLYSVLKSAKNIFASSASASAAAKLEAHNNSPSRSPRRDVSDESKTAAVFNMPGALYSERQLPPSPSRTKSVISLVSTSPSRKTRSSNESDKKREKELKAQQKAADDLEKAREKERQKAAKQQEEKQKAEQAEAAKKQKQAQKALPERPTTAGSDGARDSEMPPPPPPKTMLPPGKLRAPGRIAKPGQSASKPAPVLIRVGSQRLHHPATSSLSKSQHENSGPPVPPKQPAGRVASAQGNMRSSTAPQNSRLKALESAARKKEADEKAAQKKAEQKRELERKRAAKVEEERRAEEERKAAEQQRQQEAKAAAQRQAEKQAADARRREEQRLEQQRQQEEAQKARAAHDLAEAIKRERAQQQAAQPRNDVGGTLRQLAKNTVPEQPATRPPLHPNPAKPAKRVWVPEEDDPSKPQTYQPQRPGVQRGPASFQQSQNDAKRRRTNEEEKPEEGNSVMAPPKRPSNMRKVSRTVKTLLRREADLDQESTLNKFPHGYTHAPPPVNHHPSMFKATVTAQHQLQHPNKPSMPSHPSQMAQISNTRIPFGENVNPPGQASHHPQAKQYAGHENLQPGTAQQNKFKTPARPAQMPKSAKSSPLYPNGDNIELPDIETDSEEEDSDDDNTGFRAPSWVASPALRELLTQQQLVDPETVFGPIAELKMEEVFRNGKNAERLKKFRDRSSSAMWVQTGDAITSAEKRRDMEVRERVAREGGWRYAPGS</sequence>
<keyword evidence="4" id="KW-0963">Cytoplasm</keyword>
<evidence type="ECO:0000256" key="2">
    <source>
        <dbReference type="ARBA" id="ARBA00004186"/>
    </source>
</evidence>
<dbReference type="Proteomes" id="UP001337655">
    <property type="component" value="Unassembled WGS sequence"/>
</dbReference>
<feature type="compositionally biased region" description="Polar residues" evidence="8">
    <location>
        <begin position="376"/>
        <end position="385"/>
    </location>
</feature>
<dbReference type="GO" id="GO:0007059">
    <property type="term" value="P:chromosome segregation"/>
    <property type="evidence" value="ECO:0007669"/>
    <property type="project" value="UniProtKB-KW"/>
</dbReference>
<evidence type="ECO:0000256" key="4">
    <source>
        <dbReference type="ARBA" id="ARBA00022490"/>
    </source>
</evidence>
<feature type="compositionally biased region" description="Polar residues" evidence="8">
    <location>
        <begin position="572"/>
        <end position="586"/>
    </location>
</feature>
<feature type="compositionally biased region" description="Acidic residues" evidence="8">
    <location>
        <begin position="1109"/>
        <end position="1126"/>
    </location>
</feature>
<organism evidence="10 11">
    <name type="scientific">Saxophila tyrrhenica</name>
    <dbReference type="NCBI Taxonomy" id="1690608"/>
    <lineage>
        <taxon>Eukaryota</taxon>
        <taxon>Fungi</taxon>
        <taxon>Dikarya</taxon>
        <taxon>Ascomycota</taxon>
        <taxon>Pezizomycotina</taxon>
        <taxon>Dothideomycetes</taxon>
        <taxon>Dothideomycetidae</taxon>
        <taxon>Mycosphaerellales</taxon>
        <taxon>Extremaceae</taxon>
        <taxon>Saxophila</taxon>
    </lineage>
</organism>
<feature type="compositionally biased region" description="Basic and acidic residues" evidence="8">
    <location>
        <begin position="541"/>
        <end position="550"/>
    </location>
</feature>
<feature type="compositionally biased region" description="Acidic residues" evidence="8">
    <location>
        <begin position="337"/>
        <end position="346"/>
    </location>
</feature>
<dbReference type="PANTHER" id="PTHR13142">
    <property type="entry name" value="INNER CENTROMERE PROTEIN"/>
    <property type="match status" value="1"/>
</dbReference>
<feature type="region of interest" description="Disordered" evidence="8">
    <location>
        <begin position="71"/>
        <end position="93"/>
    </location>
</feature>
<evidence type="ECO:0000256" key="6">
    <source>
        <dbReference type="ARBA" id="ARBA00023212"/>
    </source>
</evidence>
<comment type="caution">
    <text evidence="10">The sequence shown here is derived from an EMBL/GenBank/DDBJ whole genome shotgun (WGS) entry which is preliminary data.</text>
</comment>
<evidence type="ECO:0000256" key="8">
    <source>
        <dbReference type="SAM" id="MobiDB-lite"/>
    </source>
</evidence>
<comment type="similarity">
    <text evidence="3">Belongs to the INCENP family.</text>
</comment>
<dbReference type="PANTHER" id="PTHR13142:SF1">
    <property type="entry name" value="INNER CENTROMERE PROTEIN"/>
    <property type="match status" value="1"/>
</dbReference>
<dbReference type="Pfam" id="PF03941">
    <property type="entry name" value="INCENP_ARK-bind"/>
    <property type="match status" value="1"/>
</dbReference>
<feature type="region of interest" description="Disordered" evidence="8">
    <location>
        <begin position="522"/>
        <end position="1011"/>
    </location>
</feature>
<accession>A0AAV9PSQ2</accession>
<dbReference type="AlphaFoldDB" id="A0AAV9PSQ2"/>
<dbReference type="GO" id="GO:0005819">
    <property type="term" value="C:spindle"/>
    <property type="evidence" value="ECO:0007669"/>
    <property type="project" value="UniProtKB-SubCell"/>
</dbReference>
<feature type="compositionally biased region" description="Low complexity" evidence="8">
    <location>
        <begin position="522"/>
        <end position="539"/>
    </location>
</feature>
<evidence type="ECO:0000256" key="1">
    <source>
        <dbReference type="ARBA" id="ARBA00004123"/>
    </source>
</evidence>
<feature type="compositionally biased region" description="Pro residues" evidence="8">
    <location>
        <begin position="667"/>
        <end position="676"/>
    </location>
</feature>
<feature type="region of interest" description="Disordered" evidence="8">
    <location>
        <begin position="1019"/>
        <end position="1038"/>
    </location>
</feature>
<dbReference type="InterPro" id="IPR005635">
    <property type="entry name" value="Inner_centromere_prot_ARK-bd"/>
</dbReference>
<dbReference type="GO" id="GO:0005634">
    <property type="term" value="C:nucleus"/>
    <property type="evidence" value="ECO:0007669"/>
    <property type="project" value="UniProtKB-SubCell"/>
</dbReference>
<feature type="compositionally biased region" description="Polar residues" evidence="8">
    <location>
        <begin position="188"/>
        <end position="205"/>
    </location>
</feature>
<dbReference type="RefSeq" id="XP_064664495.1">
    <property type="nucleotide sequence ID" value="XM_064798261.1"/>
</dbReference>
<feature type="compositionally biased region" description="Polar residues" evidence="8">
    <location>
        <begin position="742"/>
        <end position="756"/>
    </location>
</feature>
<feature type="compositionally biased region" description="Basic and acidic residues" evidence="8">
    <location>
        <begin position="417"/>
        <end position="428"/>
    </location>
</feature>
<feature type="compositionally biased region" description="Basic and acidic residues" evidence="8">
    <location>
        <begin position="820"/>
        <end position="863"/>
    </location>
</feature>
<feature type="region of interest" description="Disordered" evidence="8">
    <location>
        <begin position="1076"/>
        <end position="1133"/>
    </location>
</feature>
<feature type="region of interest" description="Disordered" evidence="8">
    <location>
        <begin position="122"/>
        <end position="465"/>
    </location>
</feature>
<feature type="compositionally biased region" description="Acidic residues" evidence="8">
    <location>
        <begin position="228"/>
        <end position="249"/>
    </location>
</feature>
<feature type="domain" description="Inner centromere protein ARK-binding" evidence="9">
    <location>
        <begin position="1112"/>
        <end position="1168"/>
    </location>
</feature>
<feature type="compositionally biased region" description="Pro residues" evidence="8">
    <location>
        <begin position="892"/>
        <end position="901"/>
    </location>
</feature>
<comment type="subcellular location">
    <subcellularLocation>
        <location evidence="2">Cytoplasm</location>
        <location evidence="2">Cytoskeleton</location>
        <location evidence="2">Spindle</location>
    </subcellularLocation>
    <subcellularLocation>
        <location evidence="1">Nucleus</location>
    </subcellularLocation>
</comment>
<feature type="compositionally biased region" description="Basic and acidic residues" evidence="8">
    <location>
        <begin position="763"/>
        <end position="812"/>
    </location>
</feature>
<keyword evidence="6" id="KW-0206">Cytoskeleton</keyword>
<reference evidence="10 11" key="1">
    <citation type="submission" date="2023-08" db="EMBL/GenBank/DDBJ databases">
        <title>Black Yeasts Isolated from many extreme environments.</title>
        <authorList>
            <person name="Coleine C."/>
            <person name="Stajich J.E."/>
            <person name="Selbmann L."/>
        </authorList>
    </citation>
    <scope>NUCLEOTIDE SEQUENCE [LARGE SCALE GENOMIC DNA]</scope>
    <source>
        <strain evidence="10 11">CCFEE 5935</strain>
    </source>
</reference>
<feature type="compositionally biased region" description="Basic residues" evidence="8">
    <location>
        <begin position="71"/>
        <end position="80"/>
    </location>
</feature>
<keyword evidence="7" id="KW-0539">Nucleus</keyword>
<feature type="compositionally biased region" description="Basic and acidic residues" evidence="8">
    <location>
        <begin position="591"/>
        <end position="641"/>
    </location>
</feature>
<evidence type="ECO:0000256" key="3">
    <source>
        <dbReference type="ARBA" id="ARBA00010042"/>
    </source>
</evidence>
<feature type="compositionally biased region" description="Polar residues" evidence="8">
    <location>
        <begin position="167"/>
        <end position="178"/>
    </location>
</feature>
<dbReference type="GeneID" id="89922346"/>
<feature type="region of interest" description="Disordered" evidence="8">
    <location>
        <begin position="1046"/>
        <end position="1065"/>
    </location>
</feature>
<keyword evidence="11" id="KW-1185">Reference proteome</keyword>
<evidence type="ECO:0000256" key="5">
    <source>
        <dbReference type="ARBA" id="ARBA00022829"/>
    </source>
</evidence>
<name>A0AAV9PSQ2_9PEZI</name>
<dbReference type="EMBL" id="JAVRRT010000001">
    <property type="protein sequence ID" value="KAK5175857.1"/>
    <property type="molecule type" value="Genomic_DNA"/>
</dbReference>
<feature type="region of interest" description="Disordered" evidence="8">
    <location>
        <begin position="483"/>
        <end position="503"/>
    </location>
</feature>
<protein>
    <recommendedName>
        <fullName evidence="9">Inner centromere protein ARK-binding domain-containing protein</fullName>
    </recommendedName>
</protein>
<evidence type="ECO:0000256" key="7">
    <source>
        <dbReference type="ARBA" id="ARBA00023242"/>
    </source>
</evidence>
<keyword evidence="5" id="KW-0159">Chromosome partition</keyword>
<evidence type="ECO:0000313" key="10">
    <source>
        <dbReference type="EMBL" id="KAK5175857.1"/>
    </source>
</evidence>
<feature type="compositionally biased region" description="Polar residues" evidence="8">
    <location>
        <begin position="305"/>
        <end position="324"/>
    </location>
</feature>
<evidence type="ECO:0000313" key="11">
    <source>
        <dbReference type="Proteomes" id="UP001337655"/>
    </source>
</evidence>
<gene>
    <name evidence="10" type="ORF">LTR77_000997</name>
</gene>
<proteinExistence type="inferred from homology"/>